<reference evidence="8" key="1">
    <citation type="submission" date="2025-08" db="UniProtKB">
        <authorList>
            <consortium name="RefSeq"/>
        </authorList>
    </citation>
    <scope>IDENTIFICATION</scope>
    <source>
        <tissue evidence="8">Spleen</tissue>
    </source>
</reference>
<protein>
    <submittedName>
        <fullName evidence="8">AP-4 complex accessory subunit tepsin isoform X3</fullName>
    </submittedName>
</protein>
<feature type="compositionally biased region" description="Polar residues" evidence="5">
    <location>
        <begin position="261"/>
        <end position="272"/>
    </location>
</feature>
<sequence length="706" mass="72985">MCGDRCPENEGSCGPSQEWVAPLVSGGPLCAWPLTVGRALPPFQLPILLKGTSDDDVPCPGYLFEEIAKITHESLGSSQCLLEYLLSRLQSGSGRVKLKVLKIMLHLCGHGSSSFLLILKRNPAFIQEAAGLLLRALVSLPLLEGLWEDGTGEAGRRGGALACRGPGDSFHGTPGSSPWEQLVPEGAGSRPGLGGCLVLGRLVTSASFPATQGPASSRYASTSSPITRFHSAGAHGLSSPEYPGLRVGVPAAADVGPPTGMGSQSRPQSSLQGFGYSKERGHTGSAGEAFLSTIQKAAEVVASAMRPGPESPSSQRSLLRGDAYQPAVTPSAGLGPPTPGNPLPTAGPGARAMRHQPGQAGGGWEELDSSPNSQDSSQENDDLGKASDSGSPSGSDSPSGASRAPSDLAERVEAVILSDCQQELSLVRAVTRGPHCFLSREEVQHFVKECGLLNCEAVLELLVRHLGATSERVQMRALGAIASLGCTDLLSQERVLLLARPRLQELSVGSPGPVTNKATKILRHFEASCRQWPPARRPPAEPGPAVARVGPSDLLTDTLPFTGGQGFLQPLSSALFSPKGTAPPSGLQPGPVPPTSLEGCPLPARADAREAKTRLAGSREQGAGSERGPFGTDTAKRGPELDPGPGDSCDSLFAGMELVACPHLVGAGTAAEEPLPACQAPWTSSQRVAAKEPSGSEPSAFAFLNS</sequence>
<dbReference type="InParanoid" id="A0A6J3QK89"/>
<feature type="region of interest" description="Disordered" evidence="5">
    <location>
        <begin position="258"/>
        <end position="284"/>
    </location>
</feature>
<evidence type="ECO:0000259" key="6">
    <source>
        <dbReference type="Pfam" id="PF25827"/>
    </source>
</evidence>
<dbReference type="CTD" id="146705"/>
<feature type="region of interest" description="Disordered" evidence="5">
    <location>
        <begin position="572"/>
        <end position="649"/>
    </location>
</feature>
<dbReference type="InterPro" id="IPR039273">
    <property type="entry name" value="TEPSIN"/>
</dbReference>
<dbReference type="InterPro" id="IPR058028">
    <property type="entry name" value="Tepsin_VHS/ENTH-like"/>
</dbReference>
<accession>A0A6J3QK89</accession>
<feature type="region of interest" description="Disordered" evidence="5">
    <location>
        <begin position="682"/>
        <end position="706"/>
    </location>
</feature>
<dbReference type="CDD" id="cd03572">
    <property type="entry name" value="ENTH_like_Tepsin"/>
    <property type="match status" value="1"/>
</dbReference>
<feature type="domain" description="AP-4 complex accessory subunit Tepsin VHS/ENTH-like" evidence="6">
    <location>
        <begin position="421"/>
        <end position="525"/>
    </location>
</feature>
<dbReference type="AlphaFoldDB" id="A0A6J3QK89"/>
<keyword evidence="3" id="KW-0333">Golgi apparatus</keyword>
<organism evidence="7 8">
    <name type="scientific">Tursiops truncatus</name>
    <name type="common">Atlantic bottle-nosed dolphin</name>
    <name type="synonym">Delphinus truncatus</name>
    <dbReference type="NCBI Taxonomy" id="9739"/>
    <lineage>
        <taxon>Eukaryota</taxon>
        <taxon>Metazoa</taxon>
        <taxon>Chordata</taxon>
        <taxon>Craniata</taxon>
        <taxon>Vertebrata</taxon>
        <taxon>Euteleostomi</taxon>
        <taxon>Mammalia</taxon>
        <taxon>Eutheria</taxon>
        <taxon>Laurasiatheria</taxon>
        <taxon>Artiodactyla</taxon>
        <taxon>Whippomorpha</taxon>
        <taxon>Cetacea</taxon>
        <taxon>Odontoceti</taxon>
        <taxon>Delphinidae</taxon>
        <taxon>Tursiops</taxon>
    </lineage>
</organism>
<keyword evidence="7" id="KW-1185">Reference proteome</keyword>
<gene>
    <name evidence="8" type="primary">TEPSIN</name>
</gene>
<dbReference type="SUPFAM" id="SSF48464">
    <property type="entry name" value="ENTH/VHS domain"/>
    <property type="match status" value="1"/>
</dbReference>
<dbReference type="InterPro" id="IPR035802">
    <property type="entry name" value="ENTH/VHS_tepsin"/>
</dbReference>
<dbReference type="Pfam" id="PF25827">
    <property type="entry name" value="TVHS-like"/>
    <property type="match status" value="1"/>
</dbReference>
<comment type="subcellular location">
    <subcellularLocation>
        <location evidence="1">Cytoplasmic vesicle</location>
    </subcellularLocation>
    <subcellularLocation>
        <location evidence="2">Golgi apparatus</location>
    </subcellularLocation>
</comment>
<evidence type="ECO:0000256" key="2">
    <source>
        <dbReference type="ARBA" id="ARBA00004555"/>
    </source>
</evidence>
<feature type="region of interest" description="Disordered" evidence="5">
    <location>
        <begin position="326"/>
        <end position="407"/>
    </location>
</feature>
<evidence type="ECO:0000313" key="8">
    <source>
        <dbReference type="RefSeq" id="XP_033702806.1"/>
    </source>
</evidence>
<evidence type="ECO:0000256" key="1">
    <source>
        <dbReference type="ARBA" id="ARBA00004541"/>
    </source>
</evidence>
<feature type="compositionally biased region" description="Low complexity" evidence="5">
    <location>
        <begin position="386"/>
        <end position="407"/>
    </location>
</feature>
<proteinExistence type="predicted"/>
<dbReference type="GO" id="GO:0032588">
    <property type="term" value="C:trans-Golgi network membrane"/>
    <property type="evidence" value="ECO:0007669"/>
    <property type="project" value="TreeGrafter"/>
</dbReference>
<dbReference type="Proteomes" id="UP000245320">
    <property type="component" value="Chromosome 20"/>
</dbReference>
<evidence type="ECO:0000313" key="7">
    <source>
        <dbReference type="Proteomes" id="UP000245320"/>
    </source>
</evidence>
<dbReference type="Gene3D" id="1.25.40.90">
    <property type="match status" value="1"/>
</dbReference>
<dbReference type="OrthoDB" id="118154at2759"/>
<evidence type="ECO:0000256" key="5">
    <source>
        <dbReference type="SAM" id="MobiDB-lite"/>
    </source>
</evidence>
<evidence type="ECO:0000256" key="4">
    <source>
        <dbReference type="ARBA" id="ARBA00023329"/>
    </source>
</evidence>
<dbReference type="GO" id="GO:0031410">
    <property type="term" value="C:cytoplasmic vesicle"/>
    <property type="evidence" value="ECO:0007669"/>
    <property type="project" value="UniProtKB-SubCell"/>
</dbReference>
<dbReference type="InterPro" id="IPR008942">
    <property type="entry name" value="ENTH_VHS"/>
</dbReference>
<dbReference type="RefSeq" id="XP_033702806.1">
    <property type="nucleotide sequence ID" value="XM_033846915.1"/>
</dbReference>
<keyword evidence="4" id="KW-0968">Cytoplasmic vesicle</keyword>
<evidence type="ECO:0000256" key="3">
    <source>
        <dbReference type="ARBA" id="ARBA00023034"/>
    </source>
</evidence>
<name>A0A6J3QK89_TURTR</name>
<dbReference type="FunCoup" id="A0A6J3QK89">
    <property type="interactions" value="1967"/>
</dbReference>
<dbReference type="PANTHER" id="PTHR21514:SF0">
    <property type="entry name" value="AP-4 COMPLEX ACCESSORY SUBUNIT TEPSIN"/>
    <property type="match status" value="1"/>
</dbReference>
<dbReference type="PANTHER" id="PTHR21514">
    <property type="entry name" value="AP-4 COMPLEX ACCESSORY SUBUNIT TEPSIN"/>
    <property type="match status" value="1"/>
</dbReference>